<proteinExistence type="predicted"/>
<reference evidence="1 2" key="1">
    <citation type="submission" date="2020-06" db="EMBL/GenBank/DDBJ databases">
        <authorList>
            <person name="Li R."/>
            <person name="Bekaert M."/>
        </authorList>
    </citation>
    <scope>NUCLEOTIDE SEQUENCE [LARGE SCALE GENOMIC DNA]</scope>
    <source>
        <strain evidence="2">wild</strain>
    </source>
</reference>
<dbReference type="AlphaFoldDB" id="A0A6J8E8M2"/>
<keyword evidence="2" id="KW-1185">Reference proteome</keyword>
<gene>
    <name evidence="1" type="ORF">MCOR_48988</name>
</gene>
<organism evidence="1 2">
    <name type="scientific">Mytilus coruscus</name>
    <name type="common">Sea mussel</name>
    <dbReference type="NCBI Taxonomy" id="42192"/>
    <lineage>
        <taxon>Eukaryota</taxon>
        <taxon>Metazoa</taxon>
        <taxon>Spiralia</taxon>
        <taxon>Lophotrochozoa</taxon>
        <taxon>Mollusca</taxon>
        <taxon>Bivalvia</taxon>
        <taxon>Autobranchia</taxon>
        <taxon>Pteriomorphia</taxon>
        <taxon>Mytilida</taxon>
        <taxon>Mytiloidea</taxon>
        <taxon>Mytilidae</taxon>
        <taxon>Mytilinae</taxon>
        <taxon>Mytilus</taxon>
    </lineage>
</organism>
<accession>A0A6J8E8M2</accession>
<dbReference type="EMBL" id="CACVKT020008629">
    <property type="protein sequence ID" value="CAC5416353.1"/>
    <property type="molecule type" value="Genomic_DNA"/>
</dbReference>
<protein>
    <submittedName>
        <fullName evidence="1">Uncharacterized protein</fullName>
    </submittedName>
</protein>
<name>A0A6J8E8M2_MYTCO</name>
<evidence type="ECO:0000313" key="1">
    <source>
        <dbReference type="EMBL" id="CAC5416353.1"/>
    </source>
</evidence>
<evidence type="ECO:0000313" key="2">
    <source>
        <dbReference type="Proteomes" id="UP000507470"/>
    </source>
</evidence>
<dbReference type="OrthoDB" id="8067401at2759"/>
<sequence>MKGDQGPADIKLTEGVILLNSTTIPCFQIEQTGPIRKVRSADHYVIQPRSETLIDVFVDRLKNDDHNSPQDYLIEPCPQFEDTFPLVMAACLVEIGENVTNKVRLMDPFDQEVKLNQDAVIGIAEKLYTDPSTLFSQEDSEESQTFNSVRRIKLTGSQPIRWQTNEGIIRSLAKKGTADGGKSGVVPTHVQSLYEDAANNLPIAD</sequence>
<dbReference type="Proteomes" id="UP000507470">
    <property type="component" value="Unassembled WGS sequence"/>
</dbReference>